<evidence type="ECO:0000256" key="15">
    <source>
        <dbReference type="ARBA" id="ARBA00025729"/>
    </source>
</evidence>
<comment type="pathway">
    <text evidence="14">Steroid hormone biosynthesis; dafachronic acid biosynthesis.</text>
</comment>
<dbReference type="PANTHER" id="PTHR21266:SF32">
    <property type="entry name" value="CHOLESTEROL 7-DESATURASE NVD"/>
    <property type="match status" value="1"/>
</dbReference>
<dbReference type="Proteomes" id="UP000518188">
    <property type="component" value="Unassembled WGS sequence"/>
</dbReference>
<evidence type="ECO:0000256" key="18">
    <source>
        <dbReference type="ARBA" id="ARBA00046982"/>
    </source>
</evidence>
<dbReference type="Gene3D" id="3.90.380.10">
    <property type="entry name" value="Naphthalene 1,2-dioxygenase Alpha Subunit, Chain A, domain 1"/>
    <property type="match status" value="1"/>
</dbReference>
<protein>
    <recommendedName>
        <fullName evidence="16">cholesterol 7-desaturase</fullName>
        <ecNumber evidence="16">1.14.19.21</ecNumber>
    </recommendedName>
    <alternativeName>
        <fullName evidence="17">Rieske-type oxygenase</fullName>
    </alternativeName>
</protein>
<feature type="domain" description="Rieske" evidence="21">
    <location>
        <begin position="18"/>
        <end position="120"/>
    </location>
</feature>
<dbReference type="EC" id="1.14.19.21" evidence="16"/>
<keyword evidence="13" id="KW-0753">Steroid metabolism</keyword>
<dbReference type="AlphaFoldDB" id="A0A7X6RUE3"/>
<evidence type="ECO:0000256" key="19">
    <source>
        <dbReference type="ARBA" id="ARBA00047853"/>
    </source>
</evidence>
<evidence type="ECO:0000256" key="5">
    <source>
        <dbReference type="ARBA" id="ARBA00022714"/>
    </source>
</evidence>
<evidence type="ECO:0000259" key="21">
    <source>
        <dbReference type="PROSITE" id="PS51296"/>
    </source>
</evidence>
<comment type="catalytic activity">
    <reaction evidence="19">
        <text>cholesterol + NADH + O2 + H(+) = 7-dehydrocholesterol + NAD(+) + 2 H2O</text>
        <dbReference type="Rhea" id="RHEA:51644"/>
        <dbReference type="ChEBI" id="CHEBI:15377"/>
        <dbReference type="ChEBI" id="CHEBI:15378"/>
        <dbReference type="ChEBI" id="CHEBI:15379"/>
        <dbReference type="ChEBI" id="CHEBI:16113"/>
        <dbReference type="ChEBI" id="CHEBI:17759"/>
        <dbReference type="ChEBI" id="CHEBI:57540"/>
        <dbReference type="ChEBI" id="CHEBI:57945"/>
        <dbReference type="EC" id="1.14.19.21"/>
    </reaction>
    <physiologicalReaction direction="left-to-right" evidence="19">
        <dbReference type="Rhea" id="RHEA:51645"/>
    </physiologicalReaction>
</comment>
<evidence type="ECO:0000256" key="1">
    <source>
        <dbReference type="ARBA" id="ARBA00001962"/>
    </source>
</evidence>
<keyword evidence="11" id="KW-0411">Iron-sulfur</keyword>
<dbReference type="Pfam" id="PF19298">
    <property type="entry name" value="KshA_C"/>
    <property type="match status" value="1"/>
</dbReference>
<dbReference type="SUPFAM" id="SSF50022">
    <property type="entry name" value="ISP domain"/>
    <property type="match status" value="1"/>
</dbReference>
<keyword evidence="13" id="KW-0443">Lipid metabolism</keyword>
<evidence type="ECO:0000256" key="14">
    <source>
        <dbReference type="ARBA" id="ARBA00025712"/>
    </source>
</evidence>
<gene>
    <name evidence="22" type="ORF">HGA11_00950</name>
</gene>
<organism evidence="22 23">
    <name type="scientific">Mycolicibacterium septicum DSM 44393</name>
    <dbReference type="NCBI Taxonomy" id="1341646"/>
    <lineage>
        <taxon>Bacteria</taxon>
        <taxon>Bacillati</taxon>
        <taxon>Actinomycetota</taxon>
        <taxon>Actinomycetes</taxon>
        <taxon>Mycobacteriales</taxon>
        <taxon>Mycobacteriaceae</taxon>
        <taxon>Mycolicibacterium</taxon>
    </lineage>
</organism>
<dbReference type="GO" id="GO:0004497">
    <property type="term" value="F:monooxygenase activity"/>
    <property type="evidence" value="ECO:0007669"/>
    <property type="project" value="UniProtKB-ARBA"/>
</dbReference>
<comment type="similarity">
    <text evidence="15">Belongs to the cholesterol 7-desaturase family.</text>
</comment>
<comment type="pathway">
    <text evidence="3">Hormone biosynthesis.</text>
</comment>
<dbReference type="GO" id="GO:0046872">
    <property type="term" value="F:metal ion binding"/>
    <property type="evidence" value="ECO:0007669"/>
    <property type="project" value="UniProtKB-KW"/>
</dbReference>
<name>A0A7X6RUE3_9MYCO</name>
<evidence type="ECO:0000313" key="23">
    <source>
        <dbReference type="Proteomes" id="UP000518188"/>
    </source>
</evidence>
<evidence type="ECO:0000256" key="20">
    <source>
        <dbReference type="ARBA" id="ARBA00049548"/>
    </source>
</evidence>
<dbReference type="InterPro" id="IPR017941">
    <property type="entry name" value="Rieske_2Fe-2S"/>
</dbReference>
<keyword evidence="12" id="KW-0472">Membrane</keyword>
<evidence type="ECO:0000313" key="22">
    <source>
        <dbReference type="EMBL" id="NKZ09531.1"/>
    </source>
</evidence>
<evidence type="ECO:0000256" key="11">
    <source>
        <dbReference type="ARBA" id="ARBA00023014"/>
    </source>
</evidence>
<evidence type="ECO:0000256" key="6">
    <source>
        <dbReference type="ARBA" id="ARBA00022723"/>
    </source>
</evidence>
<evidence type="ECO:0000256" key="2">
    <source>
        <dbReference type="ARBA" id="ARBA00004370"/>
    </source>
</evidence>
<keyword evidence="9" id="KW-0560">Oxidoreductase</keyword>
<keyword evidence="5" id="KW-0001">2Fe-2S</keyword>
<comment type="caution">
    <text evidence="22">The sequence shown here is derived from an EMBL/GenBank/DDBJ whole genome shotgun (WGS) entry which is preliminary data.</text>
</comment>
<dbReference type="GO" id="GO:0005737">
    <property type="term" value="C:cytoplasm"/>
    <property type="evidence" value="ECO:0007669"/>
    <property type="project" value="TreeGrafter"/>
</dbReference>
<keyword evidence="7" id="KW-0442">Lipid degradation</keyword>
<evidence type="ECO:0000256" key="10">
    <source>
        <dbReference type="ARBA" id="ARBA00023004"/>
    </source>
</evidence>
<dbReference type="GO" id="GO:0170056">
    <property type="term" value="F:cholesterol 7-desaturase [NAD(P)H] activity"/>
    <property type="evidence" value="ECO:0007669"/>
    <property type="project" value="UniProtKB-EC"/>
</dbReference>
<dbReference type="InterPro" id="IPR045605">
    <property type="entry name" value="KshA-like_C"/>
</dbReference>
<proteinExistence type="inferred from homology"/>
<evidence type="ECO:0000256" key="7">
    <source>
        <dbReference type="ARBA" id="ARBA00022963"/>
    </source>
</evidence>
<keyword evidence="4" id="KW-0812">Transmembrane</keyword>
<keyword evidence="6" id="KW-0479">Metal-binding</keyword>
<evidence type="ECO:0000256" key="4">
    <source>
        <dbReference type="ARBA" id="ARBA00022692"/>
    </source>
</evidence>
<comment type="subcellular location">
    <subcellularLocation>
        <location evidence="2">Membrane</location>
    </subcellularLocation>
</comment>
<dbReference type="Pfam" id="PF00355">
    <property type="entry name" value="Rieske"/>
    <property type="match status" value="1"/>
</dbReference>
<dbReference type="InterPro" id="IPR036922">
    <property type="entry name" value="Rieske_2Fe-2S_sf"/>
</dbReference>
<evidence type="ECO:0000256" key="3">
    <source>
        <dbReference type="ARBA" id="ARBA00004972"/>
    </source>
</evidence>
<dbReference type="InterPro" id="IPR050584">
    <property type="entry name" value="Cholesterol_7-desaturase"/>
</dbReference>
<sequence length="331" mass="36815">MPAVAQRFPFADYPKGWFQVAYSRDIAMGDVASLHYFGSRLICYRGESGAVHVLDAYCPHLGADIAVGGTVREDCVVCPFHGWKFNGQGANVEIPYTRAPNRIAKLRSWPTVERAGIVFVWYAPDGTAPEWELPEIPEAEDAAFAFHAPEAARWTFRSHPQEVFENTVDIAHFATVHGVSAFGALDVEHNGHQFRAVAEINFETPRGPVSGAVDSELHGMGIDVVRHRGLGRSCTLLTVTPIDGEYVEARYTFFVALDPETGEKTRMGLGFARDFCRQIEQDIPIWEAKIYRNRPALARGESAITEFRHWAELSYAEPVESTAWYVVGPNG</sequence>
<dbReference type="PANTHER" id="PTHR21266">
    <property type="entry name" value="IRON-SULFUR DOMAIN CONTAINING PROTEIN"/>
    <property type="match status" value="1"/>
</dbReference>
<dbReference type="GO" id="GO:0016020">
    <property type="term" value="C:membrane"/>
    <property type="evidence" value="ECO:0007669"/>
    <property type="project" value="UniProtKB-SubCell"/>
</dbReference>
<keyword evidence="10" id="KW-0408">Iron</keyword>
<reference evidence="22 23" key="1">
    <citation type="submission" date="2020-04" db="EMBL/GenBank/DDBJ databases">
        <title>MicrobeNet Type strains.</title>
        <authorList>
            <person name="Nicholson A.C."/>
        </authorList>
    </citation>
    <scope>NUCLEOTIDE SEQUENCE [LARGE SCALE GENOMIC DNA]</scope>
    <source>
        <strain evidence="22 23">ATCC 700731</strain>
    </source>
</reference>
<dbReference type="GO" id="GO:0016042">
    <property type="term" value="P:lipid catabolic process"/>
    <property type="evidence" value="ECO:0007669"/>
    <property type="project" value="UniProtKB-KW"/>
</dbReference>
<evidence type="ECO:0000256" key="12">
    <source>
        <dbReference type="ARBA" id="ARBA00023136"/>
    </source>
</evidence>
<evidence type="ECO:0000256" key="13">
    <source>
        <dbReference type="ARBA" id="ARBA00023221"/>
    </source>
</evidence>
<comment type="subunit">
    <text evidence="18">Homotrimer. The two-component system 3-ketosteroid-9-alpha-monooxygenase is composed of an oxygenase component KshA and a reductase component KshB.</text>
</comment>
<keyword evidence="8" id="KW-1133">Transmembrane helix</keyword>
<dbReference type="EMBL" id="JAAXPJ010000001">
    <property type="protein sequence ID" value="NKZ09531.1"/>
    <property type="molecule type" value="Genomic_DNA"/>
</dbReference>
<comment type="catalytic activity">
    <reaction evidence="20">
        <text>cholesterol + NADPH + O2 + H(+) = 7-dehydrocholesterol + NADP(+) + 2 H2O</text>
        <dbReference type="Rhea" id="RHEA:45024"/>
        <dbReference type="ChEBI" id="CHEBI:15377"/>
        <dbReference type="ChEBI" id="CHEBI:15378"/>
        <dbReference type="ChEBI" id="CHEBI:15379"/>
        <dbReference type="ChEBI" id="CHEBI:16113"/>
        <dbReference type="ChEBI" id="CHEBI:17759"/>
        <dbReference type="ChEBI" id="CHEBI:57783"/>
        <dbReference type="ChEBI" id="CHEBI:58349"/>
        <dbReference type="EC" id="1.14.19.21"/>
    </reaction>
    <physiologicalReaction direction="left-to-right" evidence="20">
        <dbReference type="Rhea" id="RHEA:45025"/>
    </physiologicalReaction>
</comment>
<dbReference type="PROSITE" id="PS51296">
    <property type="entry name" value="RIESKE"/>
    <property type="match status" value="1"/>
</dbReference>
<dbReference type="Gene3D" id="2.102.10.10">
    <property type="entry name" value="Rieske [2Fe-2S] iron-sulphur domain"/>
    <property type="match status" value="1"/>
</dbReference>
<accession>A0A7X6RUE3</accession>
<dbReference type="SUPFAM" id="SSF55961">
    <property type="entry name" value="Bet v1-like"/>
    <property type="match status" value="1"/>
</dbReference>
<evidence type="ECO:0000256" key="17">
    <source>
        <dbReference type="ARBA" id="ARBA00030944"/>
    </source>
</evidence>
<evidence type="ECO:0000256" key="16">
    <source>
        <dbReference type="ARBA" id="ARBA00026095"/>
    </source>
</evidence>
<dbReference type="GO" id="GO:0051537">
    <property type="term" value="F:2 iron, 2 sulfur cluster binding"/>
    <property type="evidence" value="ECO:0007669"/>
    <property type="project" value="UniProtKB-KW"/>
</dbReference>
<evidence type="ECO:0000256" key="9">
    <source>
        <dbReference type="ARBA" id="ARBA00023002"/>
    </source>
</evidence>
<evidence type="ECO:0000256" key="8">
    <source>
        <dbReference type="ARBA" id="ARBA00022989"/>
    </source>
</evidence>
<dbReference type="GO" id="GO:0008203">
    <property type="term" value="P:cholesterol metabolic process"/>
    <property type="evidence" value="ECO:0007669"/>
    <property type="project" value="InterPro"/>
</dbReference>
<dbReference type="RefSeq" id="WP_049924948.1">
    <property type="nucleotide sequence ID" value="NZ_HG322951.1"/>
</dbReference>
<comment type="cofactor">
    <cofactor evidence="1">
        <name>Fe cation</name>
        <dbReference type="ChEBI" id="CHEBI:24875"/>
    </cofactor>
</comment>